<protein>
    <submittedName>
        <fullName evidence="5">Protein ABHD16A isoform X1</fullName>
    </submittedName>
</protein>
<reference evidence="5" key="1">
    <citation type="submission" date="2025-08" db="UniProtKB">
        <authorList>
            <consortium name="RefSeq"/>
        </authorList>
    </citation>
    <scope>IDENTIFICATION</scope>
    <source>
        <strain evidence="5">Ishihara</strain>
        <tissue evidence="5">Whole body</tissue>
    </source>
</reference>
<keyword evidence="1" id="KW-0472">Membrane</keyword>
<keyword evidence="1" id="KW-1133">Transmembrane helix</keyword>
<dbReference type="SUPFAM" id="SSF53474">
    <property type="entry name" value="alpha/beta-Hydrolases"/>
    <property type="match status" value="1"/>
</dbReference>
<accession>A0A9J7ELD0</accession>
<dbReference type="GO" id="GO:0012505">
    <property type="term" value="C:endomembrane system"/>
    <property type="evidence" value="ECO:0007669"/>
    <property type="project" value="TreeGrafter"/>
</dbReference>
<evidence type="ECO:0000259" key="3">
    <source>
        <dbReference type="Pfam" id="PF22990"/>
    </source>
</evidence>
<feature type="transmembrane region" description="Helical" evidence="1">
    <location>
        <begin position="73"/>
        <end position="94"/>
    </location>
</feature>
<dbReference type="InterPro" id="IPR029058">
    <property type="entry name" value="AB_hydrolase_fold"/>
</dbReference>
<dbReference type="Pfam" id="PF22990">
    <property type="entry name" value="ABHD16_N"/>
    <property type="match status" value="1"/>
</dbReference>
<dbReference type="Proteomes" id="UP000301870">
    <property type="component" value="Chromosome Z"/>
</dbReference>
<dbReference type="InterPro" id="IPR054518">
    <property type="entry name" value="ABHD16_N"/>
</dbReference>
<name>A0A9J7ELD0_SPOLT</name>
<dbReference type="RefSeq" id="XP_022832568.1">
    <property type="nucleotide sequence ID" value="XM_022976800.1"/>
</dbReference>
<dbReference type="GeneID" id="111360699"/>
<gene>
    <name evidence="5" type="primary">LOC111360699</name>
</gene>
<dbReference type="PANTHER" id="PTHR12277:SF72">
    <property type="entry name" value="BAT5L PROTEIN"/>
    <property type="match status" value="1"/>
</dbReference>
<evidence type="ECO:0000313" key="4">
    <source>
        <dbReference type="Proteomes" id="UP000301870"/>
    </source>
</evidence>
<dbReference type="GO" id="GO:0006660">
    <property type="term" value="P:phosphatidylserine catabolic process"/>
    <property type="evidence" value="ECO:0007669"/>
    <property type="project" value="TreeGrafter"/>
</dbReference>
<organism evidence="4 5">
    <name type="scientific">Spodoptera litura</name>
    <name type="common">Asian cotton leafworm</name>
    <dbReference type="NCBI Taxonomy" id="69820"/>
    <lineage>
        <taxon>Eukaryota</taxon>
        <taxon>Metazoa</taxon>
        <taxon>Ecdysozoa</taxon>
        <taxon>Arthropoda</taxon>
        <taxon>Hexapoda</taxon>
        <taxon>Insecta</taxon>
        <taxon>Pterygota</taxon>
        <taxon>Neoptera</taxon>
        <taxon>Endopterygota</taxon>
        <taxon>Lepidoptera</taxon>
        <taxon>Glossata</taxon>
        <taxon>Ditrysia</taxon>
        <taxon>Noctuoidea</taxon>
        <taxon>Noctuidae</taxon>
        <taxon>Amphipyrinae</taxon>
        <taxon>Spodoptera</taxon>
    </lineage>
</organism>
<dbReference type="OrthoDB" id="6412627at2759"/>
<dbReference type="AlphaFoldDB" id="A0A9J7ELD0"/>
<sequence length="518" mass="58907">MKQIWQCLFSPRLYKVYRDGPKDSVYQPVGYEKWGDKIIITAHALLNISLYTSPFICFYIYKRGYMSFDEVKSMGRLFGGLSCLIAFSFLIRAYGRSLNPKYMQFVNTITNKMTDKQGYLTDLRKYDFDIKAWPVTFSVASKDGSTSDPIIRMDPIDEGLKWYQHHPFRYCSNPELRFYKRIPLQILAFAAVHTFGLRLIYPGSLTVVNSLLFLTGAALLQGRTTLVENHNGKRARIGTADGNTIDTMFVDNRTRSLKGKILVVCCEGNSGFYEIGIMTTPMKCGYSALGWNHPGFAGSSGLPYPSQEHNAMDAVMQYAINELGFRPDNIVLFGWSIGGYTATWAAVNYPVGALILDATFDDLLPLAQNQMPPSWSLLVKEVIRSYVDLNIADLITKYNGPVKIIRRTEDEIISLRLNSEKQGILSTNRGNDLLLKVIDNRHPKALEDPYVRVALIKLLALMDLQRNILDRNEIEEYERSLLPLIGKYLHDYRSSHCTPLPESDFVVVMQRLEALKQE</sequence>
<evidence type="ECO:0000259" key="2">
    <source>
        <dbReference type="Pfam" id="PF00561"/>
    </source>
</evidence>
<dbReference type="GO" id="GO:0047372">
    <property type="term" value="F:monoacylglycerol lipase activity"/>
    <property type="evidence" value="ECO:0007669"/>
    <property type="project" value="TreeGrafter"/>
</dbReference>
<dbReference type="GO" id="GO:0052651">
    <property type="term" value="P:monoacylglycerol catabolic process"/>
    <property type="evidence" value="ECO:0007669"/>
    <property type="project" value="TreeGrafter"/>
</dbReference>
<keyword evidence="4" id="KW-1185">Reference proteome</keyword>
<dbReference type="PANTHER" id="PTHR12277">
    <property type="entry name" value="ALPHA/BETA HYDROLASE DOMAIN-CONTAINING PROTEIN"/>
    <property type="match status" value="1"/>
</dbReference>
<dbReference type="KEGG" id="sliu:111360699"/>
<evidence type="ECO:0000256" key="1">
    <source>
        <dbReference type="SAM" id="Phobius"/>
    </source>
</evidence>
<feature type="domain" description="Phosphatidylserine Lipase ABHD16 N-terminal" evidence="3">
    <location>
        <begin position="3"/>
        <end position="129"/>
    </location>
</feature>
<keyword evidence="1" id="KW-0812">Transmembrane</keyword>
<proteinExistence type="predicted"/>
<dbReference type="Pfam" id="PF00561">
    <property type="entry name" value="Abhydrolase_1"/>
    <property type="match status" value="1"/>
</dbReference>
<evidence type="ECO:0000313" key="5">
    <source>
        <dbReference type="RefSeq" id="XP_022832568.1"/>
    </source>
</evidence>
<dbReference type="GO" id="GO:0004620">
    <property type="term" value="F:phospholipase activity"/>
    <property type="evidence" value="ECO:0007669"/>
    <property type="project" value="TreeGrafter"/>
</dbReference>
<dbReference type="Gene3D" id="3.40.50.1820">
    <property type="entry name" value="alpha/beta hydrolase"/>
    <property type="match status" value="1"/>
</dbReference>
<feature type="transmembrane region" description="Helical" evidence="1">
    <location>
        <begin position="38"/>
        <end position="61"/>
    </location>
</feature>
<dbReference type="InterPro" id="IPR000073">
    <property type="entry name" value="AB_hydrolase_1"/>
</dbReference>
<feature type="domain" description="AB hydrolase-1" evidence="2">
    <location>
        <begin position="262"/>
        <end position="372"/>
    </location>
</feature>